<dbReference type="Gene3D" id="1.10.630.10">
    <property type="entry name" value="Cytochrome P450"/>
    <property type="match status" value="1"/>
</dbReference>
<accession>A0AB39RS88</accession>
<dbReference type="InterPro" id="IPR002397">
    <property type="entry name" value="Cyt_P450_B"/>
</dbReference>
<reference evidence="2" key="1">
    <citation type="submission" date="2024-07" db="EMBL/GenBank/DDBJ databases">
        <authorList>
            <person name="Yu S.T."/>
        </authorList>
    </citation>
    <scope>NUCLEOTIDE SEQUENCE</scope>
    <source>
        <strain evidence="2">R41</strain>
    </source>
</reference>
<comment type="similarity">
    <text evidence="1">Belongs to the cytochrome P450 family.</text>
</comment>
<evidence type="ECO:0000313" key="2">
    <source>
        <dbReference type="EMBL" id="XDQ58112.1"/>
    </source>
</evidence>
<dbReference type="InterPro" id="IPR036396">
    <property type="entry name" value="Cyt_P450_sf"/>
</dbReference>
<dbReference type="GO" id="GO:0016705">
    <property type="term" value="F:oxidoreductase activity, acting on paired donors, with incorporation or reduction of molecular oxygen"/>
    <property type="evidence" value="ECO:0007669"/>
    <property type="project" value="InterPro"/>
</dbReference>
<name>A0AB39RS88_9ACTN</name>
<dbReference type="GO" id="GO:0020037">
    <property type="term" value="F:heme binding"/>
    <property type="evidence" value="ECO:0007669"/>
    <property type="project" value="InterPro"/>
</dbReference>
<dbReference type="SUPFAM" id="SSF48264">
    <property type="entry name" value="Cytochrome P450"/>
    <property type="match status" value="1"/>
</dbReference>
<protein>
    <recommendedName>
        <fullName evidence="3">Cytochrome P450</fullName>
    </recommendedName>
</protein>
<sequence>MKMRTIVGLMHCRGYAWCPFLAPAVFELHGGEGLLYVTAVPDDKRFPEPDRFDPTRPDNQHLGFGSGIHLCL</sequence>
<evidence type="ECO:0008006" key="3">
    <source>
        <dbReference type="Google" id="ProtNLM"/>
    </source>
</evidence>
<dbReference type="GO" id="GO:0005506">
    <property type="term" value="F:iron ion binding"/>
    <property type="evidence" value="ECO:0007669"/>
    <property type="project" value="InterPro"/>
</dbReference>
<dbReference type="PRINTS" id="PR00359">
    <property type="entry name" value="BP450"/>
</dbReference>
<dbReference type="RefSeq" id="WP_369251169.1">
    <property type="nucleotide sequence ID" value="NZ_CP163443.1"/>
</dbReference>
<gene>
    <name evidence="2" type="ORF">AB5J53_43940</name>
</gene>
<dbReference type="GO" id="GO:0004497">
    <property type="term" value="F:monooxygenase activity"/>
    <property type="evidence" value="ECO:0007669"/>
    <property type="project" value="InterPro"/>
</dbReference>
<organism evidence="2">
    <name type="scientific">Streptomyces sp. R41</name>
    <dbReference type="NCBI Taxonomy" id="3238632"/>
    <lineage>
        <taxon>Bacteria</taxon>
        <taxon>Bacillati</taxon>
        <taxon>Actinomycetota</taxon>
        <taxon>Actinomycetes</taxon>
        <taxon>Kitasatosporales</taxon>
        <taxon>Streptomycetaceae</taxon>
        <taxon>Streptomyces</taxon>
    </lineage>
</organism>
<dbReference type="EMBL" id="CP163443">
    <property type="protein sequence ID" value="XDQ58112.1"/>
    <property type="molecule type" value="Genomic_DNA"/>
</dbReference>
<evidence type="ECO:0000256" key="1">
    <source>
        <dbReference type="ARBA" id="ARBA00010617"/>
    </source>
</evidence>
<proteinExistence type="inferred from homology"/>
<dbReference type="AlphaFoldDB" id="A0AB39RS88"/>